<evidence type="ECO:0000256" key="2">
    <source>
        <dbReference type="ARBA" id="ARBA00022679"/>
    </source>
</evidence>
<dbReference type="GO" id="GO:0030145">
    <property type="term" value="F:manganese ion binding"/>
    <property type="evidence" value="ECO:0007669"/>
    <property type="project" value="UniProtKB-UniRule"/>
</dbReference>
<comment type="catalytic activity">
    <reaction evidence="8">
        <text>L-seryl-[protein] + ATP = 3-O-(5'-adenylyl)-L-seryl-[protein] + diphosphate</text>
        <dbReference type="Rhea" id="RHEA:58120"/>
        <dbReference type="Rhea" id="RHEA-COMP:9863"/>
        <dbReference type="Rhea" id="RHEA-COMP:15073"/>
        <dbReference type="ChEBI" id="CHEBI:29999"/>
        <dbReference type="ChEBI" id="CHEBI:30616"/>
        <dbReference type="ChEBI" id="CHEBI:33019"/>
        <dbReference type="ChEBI" id="CHEBI:142516"/>
        <dbReference type="EC" id="2.7.7.108"/>
    </reaction>
</comment>
<evidence type="ECO:0000256" key="1">
    <source>
        <dbReference type="ARBA" id="ARBA00009747"/>
    </source>
</evidence>
<feature type="binding site" evidence="8">
    <location>
        <position position="121"/>
    </location>
    <ligand>
        <name>ATP</name>
        <dbReference type="ChEBI" id="CHEBI:30616"/>
    </ligand>
</feature>
<comment type="catalytic activity">
    <reaction evidence="8">
        <text>L-threonyl-[protein] + ATP = 3-O-(5'-adenylyl)-L-threonyl-[protein] + diphosphate</text>
        <dbReference type="Rhea" id="RHEA:54292"/>
        <dbReference type="Rhea" id="RHEA-COMP:11060"/>
        <dbReference type="Rhea" id="RHEA-COMP:13847"/>
        <dbReference type="ChEBI" id="CHEBI:30013"/>
        <dbReference type="ChEBI" id="CHEBI:30616"/>
        <dbReference type="ChEBI" id="CHEBI:33019"/>
        <dbReference type="ChEBI" id="CHEBI:138113"/>
        <dbReference type="EC" id="2.7.7.108"/>
    </reaction>
</comment>
<evidence type="ECO:0000256" key="3">
    <source>
        <dbReference type="ARBA" id="ARBA00022695"/>
    </source>
</evidence>
<keyword evidence="6 8" id="KW-0067">ATP-binding</keyword>
<dbReference type="AlphaFoldDB" id="K9WB06"/>
<feature type="binding site" evidence="8">
    <location>
        <position position="86"/>
    </location>
    <ligand>
        <name>ATP</name>
        <dbReference type="ChEBI" id="CHEBI:30616"/>
    </ligand>
</feature>
<feature type="binding site" evidence="8">
    <location>
        <position position="109"/>
    </location>
    <ligand>
        <name>ATP</name>
        <dbReference type="ChEBI" id="CHEBI:30616"/>
    </ligand>
</feature>
<dbReference type="Proteomes" id="UP000010471">
    <property type="component" value="Chromosome"/>
</dbReference>
<dbReference type="RefSeq" id="WP_015181156.1">
    <property type="nucleotide sequence ID" value="NC_019738.1"/>
</dbReference>
<evidence type="ECO:0000313" key="9">
    <source>
        <dbReference type="EMBL" id="AFZ16996.1"/>
    </source>
</evidence>
<feature type="binding site" evidence="8">
    <location>
        <position position="182"/>
    </location>
    <ligand>
        <name>ATP</name>
        <dbReference type="ChEBI" id="CHEBI:30616"/>
    </ligand>
</feature>
<keyword evidence="8" id="KW-0464">Manganese</keyword>
<feature type="binding site" evidence="8">
    <location>
        <position position="285"/>
    </location>
    <ligand>
        <name>Mg(2+)</name>
        <dbReference type="ChEBI" id="CHEBI:18420"/>
    </ligand>
</feature>
<gene>
    <name evidence="8" type="primary">ydiU</name>
    <name evidence="8" type="synonym">selO</name>
    <name evidence="9" type="ORF">Mic7113_1103</name>
</gene>
<organism evidence="9 10">
    <name type="scientific">Allocoleopsis franciscana PCC 7113</name>
    <dbReference type="NCBI Taxonomy" id="1173027"/>
    <lineage>
        <taxon>Bacteria</taxon>
        <taxon>Bacillati</taxon>
        <taxon>Cyanobacteriota</taxon>
        <taxon>Cyanophyceae</taxon>
        <taxon>Coleofasciculales</taxon>
        <taxon>Coleofasciculaceae</taxon>
        <taxon>Allocoleopsis</taxon>
        <taxon>Allocoleopsis franciscana</taxon>
    </lineage>
</organism>
<keyword evidence="10" id="KW-1185">Reference proteome</keyword>
<dbReference type="eggNOG" id="COG0397">
    <property type="taxonomic scope" value="Bacteria"/>
</dbReference>
<feature type="binding site" evidence="8">
    <location>
        <position position="122"/>
    </location>
    <ligand>
        <name>ATP</name>
        <dbReference type="ChEBI" id="CHEBI:30616"/>
    </ligand>
</feature>
<dbReference type="GO" id="GO:0070733">
    <property type="term" value="F:AMPylase activity"/>
    <property type="evidence" value="ECO:0007669"/>
    <property type="project" value="UniProtKB-EC"/>
</dbReference>
<dbReference type="EC" id="2.7.7.108" evidence="8"/>
<accession>K9WB06</accession>
<dbReference type="NCBIfam" id="NF000658">
    <property type="entry name" value="PRK00029.1"/>
    <property type="match status" value="1"/>
</dbReference>
<comment type="catalytic activity">
    <reaction evidence="8">
        <text>L-histidyl-[protein] + UTP = N(tele)-(5'-uridylyl)-L-histidyl-[protein] + diphosphate</text>
        <dbReference type="Rhea" id="RHEA:83891"/>
        <dbReference type="Rhea" id="RHEA-COMP:9745"/>
        <dbReference type="Rhea" id="RHEA-COMP:20239"/>
        <dbReference type="ChEBI" id="CHEBI:29979"/>
        <dbReference type="ChEBI" id="CHEBI:33019"/>
        <dbReference type="ChEBI" id="CHEBI:46398"/>
        <dbReference type="ChEBI" id="CHEBI:233474"/>
    </reaction>
</comment>
<evidence type="ECO:0000256" key="4">
    <source>
        <dbReference type="ARBA" id="ARBA00022723"/>
    </source>
</evidence>
<comment type="catalytic activity">
    <reaction evidence="8">
        <text>L-seryl-[protein] + UTP = O-(5'-uridylyl)-L-seryl-[protein] + diphosphate</text>
        <dbReference type="Rhea" id="RHEA:64604"/>
        <dbReference type="Rhea" id="RHEA-COMP:9863"/>
        <dbReference type="Rhea" id="RHEA-COMP:16635"/>
        <dbReference type="ChEBI" id="CHEBI:29999"/>
        <dbReference type="ChEBI" id="CHEBI:33019"/>
        <dbReference type="ChEBI" id="CHEBI:46398"/>
        <dbReference type="ChEBI" id="CHEBI:156051"/>
    </reaction>
</comment>
<dbReference type="GO" id="GO:0000287">
    <property type="term" value="F:magnesium ion binding"/>
    <property type="evidence" value="ECO:0007669"/>
    <property type="project" value="UniProtKB-UniRule"/>
</dbReference>
<dbReference type="PANTHER" id="PTHR32057:SF14">
    <property type="entry name" value="PROTEIN ADENYLYLTRANSFERASE SELO, MITOCHONDRIAL"/>
    <property type="match status" value="1"/>
</dbReference>
<keyword evidence="2 8" id="KW-0808">Transferase</keyword>
<feature type="active site" description="Proton acceptor" evidence="8">
    <location>
        <position position="275"/>
    </location>
</feature>
<feature type="binding site" evidence="8">
    <location>
        <position position="89"/>
    </location>
    <ligand>
        <name>ATP</name>
        <dbReference type="ChEBI" id="CHEBI:30616"/>
    </ligand>
</feature>
<dbReference type="GO" id="GO:0005524">
    <property type="term" value="F:ATP binding"/>
    <property type="evidence" value="ECO:0007669"/>
    <property type="project" value="UniProtKB-UniRule"/>
</dbReference>
<sequence>MFLSLNYEPALESLGYDYFDEVAAANFPRHILRFRNDQVLPILGLNPEEVTDADFIQAFGKFQGVRPFLALRYHGYQFGEYNPRLGDGRGFLYGQVRGVDGELYDFGTKGSGTTPYSRSADGRLTLKGGVREVLAAEALYHLGVRTSRCLSLIETGESLWRGDEPSPTRSSVMVRFTRSHIRFGTFERLHYFKRPDLIKKLLDHVIEQYYPQITPPASLSKGGEPGKVFKVGETEVGQDECNRYIQFYTELVERVAQLVAQWMAAGFCHAVLNTDNMSITGESFDYGPYAFIPTYDPAFTAAYFDYYGRYCYGYQPEICRWNLEMLQRPLAAVIPQADMEDALATFGEHYYRNYRQLMINKLGFEQLPESQAEELLGLTIQFLQDSQMGYHAFFAELAQQFNSSWRDNLGQILTGESFLPFTQSVSSLGKWRELYHHILQDLSTDELEHVAQQLRNKNPKTALLRPVIEEIWHAITENDNWQPFYELLNRIQNKE</sequence>
<feature type="binding site" evidence="8">
    <location>
        <position position="285"/>
    </location>
    <ligand>
        <name>ATP</name>
        <dbReference type="ChEBI" id="CHEBI:30616"/>
    </ligand>
</feature>
<reference evidence="9 10" key="1">
    <citation type="submission" date="2012-06" db="EMBL/GenBank/DDBJ databases">
        <title>Finished chromosome of genome of Microcoleus sp. PCC 7113.</title>
        <authorList>
            <consortium name="US DOE Joint Genome Institute"/>
            <person name="Gugger M."/>
            <person name="Coursin T."/>
            <person name="Rippka R."/>
            <person name="Tandeau De Marsac N."/>
            <person name="Huntemann M."/>
            <person name="Wei C.-L."/>
            <person name="Han J."/>
            <person name="Detter J.C."/>
            <person name="Han C."/>
            <person name="Tapia R."/>
            <person name="Chen A."/>
            <person name="Kyrpides N."/>
            <person name="Mavromatis K."/>
            <person name="Markowitz V."/>
            <person name="Szeto E."/>
            <person name="Ivanova N."/>
            <person name="Pagani I."/>
            <person name="Pati A."/>
            <person name="Goodwin L."/>
            <person name="Nordberg H.P."/>
            <person name="Cantor M.N."/>
            <person name="Hua S.X."/>
            <person name="Woyke T."/>
            <person name="Kerfeld C.A."/>
        </authorList>
    </citation>
    <scope>NUCLEOTIDE SEQUENCE [LARGE SCALE GENOMIC DNA]</scope>
    <source>
        <strain evidence="9 10">PCC 7113</strain>
    </source>
</reference>
<feature type="binding site" evidence="8">
    <location>
        <position position="175"/>
    </location>
    <ligand>
        <name>ATP</name>
        <dbReference type="ChEBI" id="CHEBI:30616"/>
    </ligand>
</feature>
<dbReference type="Pfam" id="PF02696">
    <property type="entry name" value="SelO"/>
    <property type="match status" value="1"/>
</dbReference>
<name>K9WB06_9CYAN</name>
<keyword evidence="7 8" id="KW-0460">Magnesium</keyword>
<comment type="similarity">
    <text evidence="1 8">Belongs to the SELO family.</text>
</comment>
<dbReference type="PANTHER" id="PTHR32057">
    <property type="entry name" value="PROTEIN ADENYLYLTRANSFERASE SELO, MITOCHONDRIAL"/>
    <property type="match status" value="1"/>
</dbReference>
<evidence type="ECO:0000256" key="6">
    <source>
        <dbReference type="ARBA" id="ARBA00022840"/>
    </source>
</evidence>
<comment type="function">
    <text evidence="8">Nucleotidyltransferase involved in the post-translational modification of proteins. It can catalyze the addition of adenosine monophosphate (AMP) or uridine monophosphate (UMP) to a protein, resulting in modifications known as AMPylation and UMPylation.</text>
</comment>
<dbReference type="STRING" id="1173027.Mic7113_1103"/>
<evidence type="ECO:0000256" key="7">
    <source>
        <dbReference type="ARBA" id="ARBA00022842"/>
    </source>
</evidence>
<dbReference type="EMBL" id="CP003630">
    <property type="protein sequence ID" value="AFZ16996.1"/>
    <property type="molecule type" value="Genomic_DNA"/>
</dbReference>
<evidence type="ECO:0000256" key="5">
    <source>
        <dbReference type="ARBA" id="ARBA00022741"/>
    </source>
</evidence>
<dbReference type="HOGENOM" id="CLU_010245_0_0_3"/>
<comment type="catalytic activity">
    <reaction evidence="8">
        <text>L-tyrosyl-[protein] + UTP = O-(5'-uridylyl)-L-tyrosyl-[protein] + diphosphate</text>
        <dbReference type="Rhea" id="RHEA:83887"/>
        <dbReference type="Rhea" id="RHEA-COMP:10136"/>
        <dbReference type="Rhea" id="RHEA-COMP:20238"/>
        <dbReference type="ChEBI" id="CHEBI:33019"/>
        <dbReference type="ChEBI" id="CHEBI:46398"/>
        <dbReference type="ChEBI" id="CHEBI:46858"/>
        <dbReference type="ChEBI" id="CHEBI:90602"/>
    </reaction>
</comment>
<comment type="cofactor">
    <cofactor evidence="8">
        <name>Mg(2+)</name>
        <dbReference type="ChEBI" id="CHEBI:18420"/>
    </cofactor>
    <cofactor evidence="8">
        <name>Mn(2+)</name>
        <dbReference type="ChEBI" id="CHEBI:29035"/>
    </cofactor>
</comment>
<keyword evidence="3 8" id="KW-0548">Nucleotidyltransferase</keyword>
<protein>
    <recommendedName>
        <fullName evidence="8">Protein nucleotidyltransferase YdiU</fullName>
        <ecNumber evidence="8">2.7.7.-</ecNumber>
    </recommendedName>
    <alternativeName>
        <fullName evidence="8">Protein adenylyltransferase YdiU</fullName>
        <ecNumber evidence="8">2.7.7.108</ecNumber>
    </alternativeName>
    <alternativeName>
        <fullName evidence="8">Protein uridylyltransferase YdiU</fullName>
        <ecNumber evidence="8">2.7.7.-</ecNumber>
    </alternativeName>
</protein>
<keyword evidence="4 8" id="KW-0479">Metal-binding</keyword>
<evidence type="ECO:0000313" key="10">
    <source>
        <dbReference type="Proteomes" id="UP000010471"/>
    </source>
</evidence>
<feature type="binding site" evidence="8">
    <location>
        <position position="276"/>
    </location>
    <ligand>
        <name>Mg(2+)</name>
        <dbReference type="ChEBI" id="CHEBI:18420"/>
    </ligand>
</feature>
<comment type="catalytic activity">
    <reaction evidence="8">
        <text>L-tyrosyl-[protein] + ATP = O-(5'-adenylyl)-L-tyrosyl-[protein] + diphosphate</text>
        <dbReference type="Rhea" id="RHEA:54288"/>
        <dbReference type="Rhea" id="RHEA-COMP:10136"/>
        <dbReference type="Rhea" id="RHEA-COMP:13846"/>
        <dbReference type="ChEBI" id="CHEBI:30616"/>
        <dbReference type="ChEBI" id="CHEBI:33019"/>
        <dbReference type="ChEBI" id="CHEBI:46858"/>
        <dbReference type="ChEBI" id="CHEBI:83624"/>
        <dbReference type="EC" id="2.7.7.108"/>
    </reaction>
</comment>
<feature type="binding site" evidence="8">
    <location>
        <position position="88"/>
    </location>
    <ligand>
        <name>ATP</name>
        <dbReference type="ChEBI" id="CHEBI:30616"/>
    </ligand>
</feature>
<dbReference type="KEGG" id="mic:Mic7113_1103"/>
<dbReference type="EC" id="2.7.7.-" evidence="8"/>
<dbReference type="PATRIC" id="fig|1173027.3.peg.1212"/>
<dbReference type="HAMAP" id="MF_00692">
    <property type="entry name" value="SelO"/>
    <property type="match status" value="1"/>
</dbReference>
<evidence type="ECO:0000256" key="8">
    <source>
        <dbReference type="HAMAP-Rule" id="MF_00692"/>
    </source>
</evidence>
<keyword evidence="5 8" id="KW-0547">Nucleotide-binding</keyword>
<dbReference type="InterPro" id="IPR003846">
    <property type="entry name" value="SelO"/>
</dbReference>
<proteinExistence type="inferred from homology"/>